<dbReference type="OrthoDB" id="385235at2759"/>
<name>A0A9Q0JKV8_9ROSI</name>
<evidence type="ECO:0000313" key="4">
    <source>
        <dbReference type="Proteomes" id="UP001141552"/>
    </source>
</evidence>
<feature type="non-terminal residue" evidence="3">
    <location>
        <position position="1"/>
    </location>
</feature>
<dbReference type="GO" id="GO:0003723">
    <property type="term" value="F:RNA binding"/>
    <property type="evidence" value="ECO:0007669"/>
    <property type="project" value="TreeGrafter"/>
</dbReference>
<dbReference type="GO" id="GO:0044528">
    <property type="term" value="P:regulation of mitochondrial mRNA stability"/>
    <property type="evidence" value="ECO:0007669"/>
    <property type="project" value="TreeGrafter"/>
</dbReference>
<comment type="caution">
    <text evidence="3">The sequence shown here is derived from an EMBL/GenBank/DDBJ whole genome shotgun (WGS) entry which is preliminary data.</text>
</comment>
<dbReference type="InterPro" id="IPR013584">
    <property type="entry name" value="RAP"/>
</dbReference>
<dbReference type="Proteomes" id="UP001141552">
    <property type="component" value="Unassembled WGS sequence"/>
</dbReference>
<dbReference type="InterPro" id="IPR050870">
    <property type="entry name" value="FAST_kinase"/>
</dbReference>
<feature type="region of interest" description="Disordered" evidence="1">
    <location>
        <begin position="132"/>
        <end position="157"/>
    </location>
</feature>
<protein>
    <recommendedName>
        <fullName evidence="2">RAP domain-containing protein</fullName>
    </recommendedName>
</protein>
<evidence type="ECO:0000259" key="2">
    <source>
        <dbReference type="PROSITE" id="PS51286"/>
    </source>
</evidence>
<dbReference type="EMBL" id="JAKUCV010001427">
    <property type="protein sequence ID" value="KAJ4846421.1"/>
    <property type="molecule type" value="Genomic_DNA"/>
</dbReference>
<reference evidence="3" key="1">
    <citation type="submission" date="2022-02" db="EMBL/GenBank/DDBJ databases">
        <authorList>
            <person name="Henning P.M."/>
            <person name="McCubbin A.G."/>
            <person name="Shore J.S."/>
        </authorList>
    </citation>
    <scope>NUCLEOTIDE SEQUENCE</scope>
    <source>
        <strain evidence="3">F60SS</strain>
        <tissue evidence="3">Leaves</tissue>
    </source>
</reference>
<dbReference type="PROSITE" id="PS51286">
    <property type="entry name" value="RAP"/>
    <property type="match status" value="1"/>
</dbReference>
<evidence type="ECO:0000256" key="1">
    <source>
        <dbReference type="SAM" id="MobiDB-lite"/>
    </source>
</evidence>
<dbReference type="PANTHER" id="PTHR21228:SF40">
    <property type="entry name" value="LD45607P"/>
    <property type="match status" value="1"/>
</dbReference>
<dbReference type="GO" id="GO:0000963">
    <property type="term" value="P:mitochondrial RNA processing"/>
    <property type="evidence" value="ECO:0007669"/>
    <property type="project" value="TreeGrafter"/>
</dbReference>
<dbReference type="GO" id="GO:0035770">
    <property type="term" value="C:ribonucleoprotein granule"/>
    <property type="evidence" value="ECO:0007669"/>
    <property type="project" value="TreeGrafter"/>
</dbReference>
<dbReference type="GO" id="GO:1901259">
    <property type="term" value="P:chloroplast rRNA processing"/>
    <property type="evidence" value="ECO:0007669"/>
    <property type="project" value="TreeGrafter"/>
</dbReference>
<proteinExistence type="predicted"/>
<dbReference type="GO" id="GO:0005759">
    <property type="term" value="C:mitochondrial matrix"/>
    <property type="evidence" value="ECO:0007669"/>
    <property type="project" value="TreeGrafter"/>
</dbReference>
<accession>A0A9Q0JKV8</accession>
<dbReference type="Pfam" id="PF08373">
    <property type="entry name" value="RAP"/>
    <property type="match status" value="1"/>
</dbReference>
<keyword evidence="4" id="KW-1185">Reference proteome</keyword>
<reference evidence="3" key="2">
    <citation type="journal article" date="2023" name="Plants (Basel)">
        <title>Annotation of the Turnera subulata (Passifloraceae) Draft Genome Reveals the S-Locus Evolved after the Divergence of Turneroideae from Passifloroideae in a Stepwise Manner.</title>
        <authorList>
            <person name="Henning P.M."/>
            <person name="Roalson E.H."/>
            <person name="Mir W."/>
            <person name="McCubbin A.G."/>
            <person name="Shore J.S."/>
        </authorList>
    </citation>
    <scope>NUCLEOTIDE SEQUENCE</scope>
    <source>
        <strain evidence="3">F60SS</strain>
    </source>
</reference>
<feature type="compositionally biased region" description="Basic residues" evidence="1">
    <location>
        <begin position="132"/>
        <end position="149"/>
    </location>
</feature>
<organism evidence="3 4">
    <name type="scientific">Turnera subulata</name>
    <dbReference type="NCBI Taxonomy" id="218843"/>
    <lineage>
        <taxon>Eukaryota</taxon>
        <taxon>Viridiplantae</taxon>
        <taxon>Streptophyta</taxon>
        <taxon>Embryophyta</taxon>
        <taxon>Tracheophyta</taxon>
        <taxon>Spermatophyta</taxon>
        <taxon>Magnoliopsida</taxon>
        <taxon>eudicotyledons</taxon>
        <taxon>Gunneridae</taxon>
        <taxon>Pentapetalae</taxon>
        <taxon>rosids</taxon>
        <taxon>fabids</taxon>
        <taxon>Malpighiales</taxon>
        <taxon>Passifloraceae</taxon>
        <taxon>Turnera</taxon>
    </lineage>
</organism>
<dbReference type="Gene3D" id="3.40.960.10">
    <property type="entry name" value="VSR Endonuclease"/>
    <property type="match status" value="1"/>
</dbReference>
<gene>
    <name evidence="3" type="ORF">Tsubulata_036678</name>
</gene>
<dbReference type="PANTHER" id="PTHR21228">
    <property type="entry name" value="FAST LEU-RICH DOMAIN-CONTAINING"/>
    <property type="match status" value="1"/>
</dbReference>
<feature type="domain" description="RAP" evidence="2">
    <location>
        <begin position="507"/>
        <end position="562"/>
    </location>
</feature>
<sequence>MEGLVNTFPRQAFMKPFIFNPNTIHSNLPIVKPRYGCFEHELKLGSRISRTKCLRSRKEGFVESGANEQEEEDWNLEFLGLKLPRRRKGQQQSRLLQDTDGEMDWCLRATKVALKSIESRGLTRNLESLIKSQKKTKKKKKKKKKKNKLKTTEEDGELEAVSDLEEGDIELEHERDALDNDHRRRVIIVAGGVFEEKKQLTKELTNLGSPDCRGYFEITADMIMAMGKELSPSPLKPLNIATALHRIAKNMEKVSVMTTHRLAFARQKEMSMLVGLPMMALPACSAQGISKTPIFRGHCRRLEGISSTCQKWIELPRMLLMLPVLLLPCATLHLMSSLSQIASNLVRTFKEQELAKLLWAFASLYEPADSLLDALDNVFSDASQFECYINIDVEDSAGDEERGTGASADLDAAGGSDTPVLRFSRDQLGNIAWSYAVQGQLDRAFFFNTLLRRRYFLLEKTKRFNQKITSSFQKEVSRLLTSTGLHWVEKYPISGYALDAVVVDEKIALEIDGPTHFSRNTGMPLGHAMLKRRFIAASGWNVMPLSHQELRVTFRIMSCIKA</sequence>
<dbReference type="GO" id="GO:0009507">
    <property type="term" value="C:chloroplast"/>
    <property type="evidence" value="ECO:0007669"/>
    <property type="project" value="TreeGrafter"/>
</dbReference>
<dbReference type="AlphaFoldDB" id="A0A9Q0JKV8"/>
<evidence type="ECO:0000313" key="3">
    <source>
        <dbReference type="EMBL" id="KAJ4846421.1"/>
    </source>
</evidence>